<keyword evidence="3" id="KW-1185">Reference proteome</keyword>
<feature type="compositionally biased region" description="Low complexity" evidence="1">
    <location>
        <begin position="18"/>
        <end position="38"/>
    </location>
</feature>
<organism evidence="2 3">
    <name type="scientific">Pristionchus fissidentatus</name>
    <dbReference type="NCBI Taxonomy" id="1538716"/>
    <lineage>
        <taxon>Eukaryota</taxon>
        <taxon>Metazoa</taxon>
        <taxon>Ecdysozoa</taxon>
        <taxon>Nematoda</taxon>
        <taxon>Chromadorea</taxon>
        <taxon>Rhabditida</taxon>
        <taxon>Rhabditina</taxon>
        <taxon>Diplogasteromorpha</taxon>
        <taxon>Diplogasteroidea</taxon>
        <taxon>Neodiplogasteridae</taxon>
        <taxon>Pristionchus</taxon>
    </lineage>
</organism>
<protein>
    <submittedName>
        <fullName evidence="2">Uncharacterized protein</fullName>
    </submittedName>
</protein>
<reference evidence="2" key="1">
    <citation type="submission" date="2023-10" db="EMBL/GenBank/DDBJ databases">
        <title>Genome assembly of Pristionchus species.</title>
        <authorList>
            <person name="Yoshida K."/>
            <person name="Sommer R.J."/>
        </authorList>
    </citation>
    <scope>NUCLEOTIDE SEQUENCE</scope>
    <source>
        <strain evidence="2">RS5133</strain>
    </source>
</reference>
<feature type="non-terminal residue" evidence="2">
    <location>
        <position position="1"/>
    </location>
</feature>
<feature type="compositionally biased region" description="Polar residues" evidence="1">
    <location>
        <begin position="131"/>
        <end position="150"/>
    </location>
</feature>
<sequence length="507" mass="52529">YNPAMTTSQTAPVSNQFTTPAPQQMQQQQAAAGAAGSGSVALAAAALAAAAAGSTARGTTQFGSTTIPTIRPVTATQIPLVISSAPPSSSTVVPPFSTTPAFSPSASPTTTPTPLVPSSSPASSSSPRPTQNPTTASSPHFAPSTTTPPTQVQQQQQMQQVQQNQIGTTAFPYSTQFNQGTAMPTMTTSAPFYSSTAAPPTTSTASPLYPSSTAPSYNPTSTTPFASTTPYPSSTTQPALQPQPQLQQQPYVLGTQQPQQFVGSSSTMQPNQHQLQQSSTPLAPYATSSTQPPVQIGYNPAGQPVYSSTQSPVVSNTVVLLVLVRVNSTSTTPSTPYAQQSTTPYGSPYPMTGSPVNSGGIGVNNVGTTVSNFIFSPRTRKMVLQPFNSATSSAPSAQQPFYSSSQQFSPTTGVYQIGQGVSGNYPTNTMNNNPSTYSPYAESGSTLGSQVLYDPSTGLVTANGMNTMYGRYTTMEPGIQMMRDVVPTNRGASLSLLTGIAALLYIL</sequence>
<gene>
    <name evidence="2" type="ORF">PFISCL1PPCAC_28068</name>
</gene>
<feature type="region of interest" description="Disordered" evidence="1">
    <location>
        <begin position="85"/>
        <end position="163"/>
    </location>
</feature>
<dbReference type="EMBL" id="BTSY01000007">
    <property type="protein sequence ID" value="GMT36771.1"/>
    <property type="molecule type" value="Genomic_DNA"/>
</dbReference>
<feature type="region of interest" description="Disordered" evidence="1">
    <location>
        <begin position="193"/>
        <end position="243"/>
    </location>
</feature>
<evidence type="ECO:0000256" key="1">
    <source>
        <dbReference type="SAM" id="MobiDB-lite"/>
    </source>
</evidence>
<evidence type="ECO:0000313" key="3">
    <source>
        <dbReference type="Proteomes" id="UP001432322"/>
    </source>
</evidence>
<feature type="region of interest" description="Disordered" evidence="1">
    <location>
        <begin position="1"/>
        <end position="38"/>
    </location>
</feature>
<evidence type="ECO:0000313" key="2">
    <source>
        <dbReference type="EMBL" id="GMT36771.1"/>
    </source>
</evidence>
<proteinExistence type="predicted"/>
<dbReference type="Proteomes" id="UP001432322">
    <property type="component" value="Unassembled WGS sequence"/>
</dbReference>
<feature type="compositionally biased region" description="Polar residues" evidence="1">
    <location>
        <begin position="1"/>
        <end position="17"/>
    </location>
</feature>
<dbReference type="AlphaFoldDB" id="A0AAV5X020"/>
<accession>A0AAV5X020</accession>
<comment type="caution">
    <text evidence="2">The sequence shown here is derived from an EMBL/GenBank/DDBJ whole genome shotgun (WGS) entry which is preliminary data.</text>
</comment>
<name>A0AAV5X020_9BILA</name>
<feature type="compositionally biased region" description="Low complexity" evidence="1">
    <location>
        <begin position="85"/>
        <end position="129"/>
    </location>
</feature>
<feature type="compositionally biased region" description="Low complexity" evidence="1">
    <location>
        <begin position="151"/>
        <end position="163"/>
    </location>
</feature>